<evidence type="ECO:0000256" key="8">
    <source>
        <dbReference type="ARBA" id="ARBA00022919"/>
    </source>
</evidence>
<evidence type="ECO:0000256" key="2">
    <source>
        <dbReference type="ARBA" id="ARBA00004760"/>
    </source>
</evidence>
<dbReference type="GO" id="GO:0046513">
    <property type="term" value="P:ceramide biosynthetic process"/>
    <property type="evidence" value="ECO:0007669"/>
    <property type="project" value="TreeGrafter"/>
</dbReference>
<dbReference type="PANTHER" id="PTHR13693:SF2">
    <property type="entry name" value="SERINE PALMITOYLTRANSFERASE 1"/>
    <property type="match status" value="1"/>
</dbReference>
<dbReference type="GO" id="GO:0046512">
    <property type="term" value="P:sphingosine biosynthetic process"/>
    <property type="evidence" value="ECO:0007669"/>
    <property type="project" value="TreeGrafter"/>
</dbReference>
<comment type="pathway">
    <text evidence="3">Sphingolipid metabolism.</text>
</comment>
<dbReference type="FunFam" id="3.40.640.10:FF:000049">
    <property type="entry name" value="serine palmitoyltransferase 1 isoform X1"/>
    <property type="match status" value="1"/>
</dbReference>
<evidence type="ECO:0000256" key="3">
    <source>
        <dbReference type="ARBA" id="ARBA00004991"/>
    </source>
</evidence>
<feature type="transmembrane region" description="Helical" evidence="14">
    <location>
        <begin position="304"/>
        <end position="322"/>
    </location>
</feature>
<dbReference type="InterPro" id="IPR015422">
    <property type="entry name" value="PyrdxlP-dep_Trfase_small"/>
</dbReference>
<dbReference type="EC" id="2.3.1.50" evidence="5"/>
<dbReference type="Gene3D" id="3.90.1150.10">
    <property type="entry name" value="Aspartate Aminotransferase, domain 1"/>
    <property type="match status" value="1"/>
</dbReference>
<keyword evidence="14" id="KW-0812">Transmembrane</keyword>
<feature type="transmembrane region" description="Helical" evidence="14">
    <location>
        <begin position="334"/>
        <end position="354"/>
    </location>
</feature>
<feature type="domain" description="Aminotransferase class I/classII large" evidence="15">
    <location>
        <begin position="96"/>
        <end position="455"/>
    </location>
</feature>
<dbReference type="GO" id="GO:0005783">
    <property type="term" value="C:endoplasmic reticulum"/>
    <property type="evidence" value="ECO:0007669"/>
    <property type="project" value="TreeGrafter"/>
</dbReference>
<keyword evidence="17" id="KW-1185">Reference proteome</keyword>
<dbReference type="EMBL" id="JAQQBR010000003">
    <property type="protein sequence ID" value="KAK0179984.1"/>
    <property type="molecule type" value="Genomic_DNA"/>
</dbReference>
<evidence type="ECO:0000259" key="15">
    <source>
        <dbReference type="Pfam" id="PF00155"/>
    </source>
</evidence>
<comment type="caution">
    <text evidence="16">The sequence shown here is derived from an EMBL/GenBank/DDBJ whole genome shotgun (WGS) entry which is preliminary data.</text>
</comment>
<evidence type="ECO:0000256" key="1">
    <source>
        <dbReference type="ARBA" id="ARBA00001933"/>
    </source>
</evidence>
<evidence type="ECO:0000256" key="11">
    <source>
        <dbReference type="ARBA" id="ARBA00041066"/>
    </source>
</evidence>
<evidence type="ECO:0000256" key="7">
    <source>
        <dbReference type="ARBA" id="ARBA00022898"/>
    </source>
</evidence>
<evidence type="ECO:0000256" key="4">
    <source>
        <dbReference type="ARBA" id="ARBA00008392"/>
    </source>
</evidence>
<dbReference type="InterPro" id="IPR015424">
    <property type="entry name" value="PyrdxlP-dep_Trfase"/>
</dbReference>
<keyword evidence="6" id="KW-0808">Transferase</keyword>
<accession>A0AA39G1V4</accession>
<keyword evidence="8" id="KW-0746">Sphingolipid metabolism</keyword>
<dbReference type="InterPro" id="IPR050087">
    <property type="entry name" value="AON_synthase_class-II"/>
</dbReference>
<reference evidence="16" key="2">
    <citation type="submission" date="2023-03" db="EMBL/GenBank/DDBJ databases">
        <authorList>
            <person name="Inwood S.N."/>
            <person name="Skelly J.G."/>
            <person name="Guhlin J."/>
            <person name="Harrop T.W.R."/>
            <person name="Goldson S.G."/>
            <person name="Dearden P.K."/>
        </authorList>
    </citation>
    <scope>NUCLEOTIDE SEQUENCE</scope>
    <source>
        <strain evidence="16">Lincoln</strain>
        <tissue evidence="16">Whole body</tissue>
    </source>
</reference>
<dbReference type="AlphaFoldDB" id="A0AA39G1V4"/>
<evidence type="ECO:0000256" key="10">
    <source>
        <dbReference type="ARBA" id="ARBA00023315"/>
    </source>
</evidence>
<dbReference type="GO" id="GO:0030170">
    <property type="term" value="F:pyridoxal phosphate binding"/>
    <property type="evidence" value="ECO:0007669"/>
    <property type="project" value="InterPro"/>
</dbReference>
<dbReference type="PANTHER" id="PTHR13693">
    <property type="entry name" value="CLASS II AMINOTRANSFERASE/8-AMINO-7-OXONONANOATE SYNTHASE"/>
    <property type="match status" value="1"/>
</dbReference>
<name>A0AA39G1V4_MICHY</name>
<evidence type="ECO:0000256" key="14">
    <source>
        <dbReference type="SAM" id="Phobius"/>
    </source>
</evidence>
<keyword evidence="7" id="KW-0663">Pyridoxal phosphate</keyword>
<evidence type="ECO:0000256" key="13">
    <source>
        <dbReference type="ARBA" id="ARBA00042649"/>
    </source>
</evidence>
<keyword evidence="9" id="KW-0443">Lipid metabolism</keyword>
<reference evidence="16" key="1">
    <citation type="journal article" date="2023" name="bioRxiv">
        <title>Scaffold-level genome assemblies of two parasitoid biocontrol wasps reveal the parthenogenesis mechanism and an associated novel virus.</title>
        <authorList>
            <person name="Inwood S."/>
            <person name="Skelly J."/>
            <person name="Guhlin J."/>
            <person name="Harrop T."/>
            <person name="Goldson S."/>
            <person name="Dearden P."/>
        </authorList>
    </citation>
    <scope>NUCLEOTIDE SEQUENCE</scope>
    <source>
        <strain evidence="16">Lincoln</strain>
        <tissue evidence="16">Whole body</tissue>
    </source>
</reference>
<evidence type="ECO:0000313" key="16">
    <source>
        <dbReference type="EMBL" id="KAK0179984.1"/>
    </source>
</evidence>
<dbReference type="Pfam" id="PF00155">
    <property type="entry name" value="Aminotran_1_2"/>
    <property type="match status" value="1"/>
</dbReference>
<evidence type="ECO:0000256" key="6">
    <source>
        <dbReference type="ARBA" id="ARBA00022679"/>
    </source>
</evidence>
<dbReference type="Gene3D" id="3.40.640.10">
    <property type="entry name" value="Type I PLP-dependent aspartate aminotransferase-like (Major domain)"/>
    <property type="match status" value="1"/>
</dbReference>
<organism evidence="16 17">
    <name type="scientific">Microctonus hyperodae</name>
    <name type="common">Parasitoid wasp</name>
    <dbReference type="NCBI Taxonomy" id="165561"/>
    <lineage>
        <taxon>Eukaryota</taxon>
        <taxon>Metazoa</taxon>
        <taxon>Ecdysozoa</taxon>
        <taxon>Arthropoda</taxon>
        <taxon>Hexapoda</taxon>
        <taxon>Insecta</taxon>
        <taxon>Pterygota</taxon>
        <taxon>Neoptera</taxon>
        <taxon>Endopterygota</taxon>
        <taxon>Hymenoptera</taxon>
        <taxon>Apocrita</taxon>
        <taxon>Ichneumonoidea</taxon>
        <taxon>Braconidae</taxon>
        <taxon>Euphorinae</taxon>
        <taxon>Microctonus</taxon>
    </lineage>
</organism>
<keyword evidence="14" id="KW-0472">Membrane</keyword>
<keyword evidence="14" id="KW-1133">Transmembrane helix</keyword>
<sequence length="469" mass="52634">MSTKFISLESIDIIGTISQYYTVIGLLLVFWLIWLFIKHQFNKKRIVIPSDDEIEEKLAAWHPDPLVPEPNEDHPSLKLKTVSKPNGKRITVNNKNCLNLGTHNYLGLSDNKIIEEKAVAAIKKYGVGSCGPRGFYGTFDVHLELEESIAKFMNVEEAILYSYGFSTVASAISAYCKKRDIVFADEKVNFAIQKGLDASRSSVRYFKHNDIKHLECMLEEQAVIDNKNPNKASKIRRFLIIEGIYMNTGLICPLPELVALSRKYKLRIFIDESISIGTLGNTGRGVTEYFGVPGHEIDMFIGSLELAFSSIGGFCAGSSFIIEHQRLSGLGYCFSASLPPLLTVAAISAIDMISKDQSLIKKLRENCLNTQLRLGNLKNFELSATPESPVKHLYLKNKYSRLEEQKLLSLISDKCIENNLAVTLPAYLEVERDLPRPSLRLCISSLLDESDIDFVITTLDKYSEDVLSQ</sequence>
<protein>
    <recommendedName>
        <fullName evidence="11">Serine palmitoyltransferase 1</fullName>
        <ecNumber evidence="5">2.3.1.50</ecNumber>
    </recommendedName>
    <alternativeName>
        <fullName evidence="12">Long chain base biosynthesis protein 1</fullName>
    </alternativeName>
    <alternativeName>
        <fullName evidence="13">Serine-palmitoyl-CoA transferase 1</fullName>
    </alternativeName>
</protein>
<proteinExistence type="inferred from homology"/>
<evidence type="ECO:0000256" key="5">
    <source>
        <dbReference type="ARBA" id="ARBA00013220"/>
    </source>
</evidence>
<dbReference type="InterPro" id="IPR015421">
    <property type="entry name" value="PyrdxlP-dep_Trfase_major"/>
</dbReference>
<dbReference type="GO" id="GO:0016020">
    <property type="term" value="C:membrane"/>
    <property type="evidence" value="ECO:0007669"/>
    <property type="project" value="GOC"/>
</dbReference>
<evidence type="ECO:0000256" key="9">
    <source>
        <dbReference type="ARBA" id="ARBA00023098"/>
    </source>
</evidence>
<evidence type="ECO:0000256" key="12">
    <source>
        <dbReference type="ARBA" id="ARBA00041765"/>
    </source>
</evidence>
<dbReference type="Proteomes" id="UP001168972">
    <property type="component" value="Unassembled WGS sequence"/>
</dbReference>
<comment type="similarity">
    <text evidence="4">Belongs to the class-II pyridoxal-phosphate-dependent aminotransferase family.</text>
</comment>
<dbReference type="GO" id="GO:0004758">
    <property type="term" value="F:serine C-palmitoyltransferase activity"/>
    <property type="evidence" value="ECO:0007669"/>
    <property type="project" value="UniProtKB-EC"/>
</dbReference>
<dbReference type="InterPro" id="IPR004839">
    <property type="entry name" value="Aminotransferase_I/II_large"/>
</dbReference>
<evidence type="ECO:0000313" key="17">
    <source>
        <dbReference type="Proteomes" id="UP001168972"/>
    </source>
</evidence>
<dbReference type="SUPFAM" id="SSF53383">
    <property type="entry name" value="PLP-dependent transferases"/>
    <property type="match status" value="1"/>
</dbReference>
<comment type="cofactor">
    <cofactor evidence="1">
        <name>pyridoxal 5'-phosphate</name>
        <dbReference type="ChEBI" id="CHEBI:597326"/>
    </cofactor>
</comment>
<feature type="transmembrane region" description="Helical" evidence="14">
    <location>
        <begin position="20"/>
        <end position="37"/>
    </location>
</feature>
<keyword evidence="10" id="KW-0012">Acyltransferase</keyword>
<comment type="pathway">
    <text evidence="2">Lipid metabolism; sphingolipid metabolism.</text>
</comment>
<gene>
    <name evidence="16" type="ORF">PV327_005675</name>
</gene>